<dbReference type="RefSeq" id="WP_170282858.1">
    <property type="nucleotide sequence ID" value="NZ_JABEQY010000047.1"/>
</dbReference>
<evidence type="ECO:0000313" key="2">
    <source>
        <dbReference type="EMBL" id="NNH67795.1"/>
    </source>
</evidence>
<proteinExistence type="predicted"/>
<reference evidence="2 3" key="1">
    <citation type="submission" date="2020-04" db="EMBL/GenBank/DDBJ databases">
        <title>Rhizobium bacterial biofertilizers improve the content of phenolic compounds of Lactuca sativa L. under non-saline and saline-stress conditions.</title>
        <authorList>
            <person name="Ayuso-Calles M."/>
            <person name="Garcia-Estevez I."/>
            <person name="Jimenez-Gomez A."/>
            <person name="Flores-Felix J.D."/>
            <person name="Escribano-Bailon M."/>
            <person name="Rivas R."/>
        </authorList>
    </citation>
    <scope>NUCLEOTIDE SEQUENCE [LARGE SCALE GENOMIC DNA]</scope>
    <source>
        <strain evidence="2 3">GPTR02</strain>
    </source>
</reference>
<accession>A0A7Y2RBY1</accession>
<evidence type="ECO:0000256" key="1">
    <source>
        <dbReference type="SAM" id="MobiDB-lite"/>
    </source>
</evidence>
<dbReference type="AlphaFoldDB" id="A0A7Y2RBY1"/>
<gene>
    <name evidence="2" type="ORF">HLI17_31845</name>
</gene>
<name>A0A7Y2RBY1_9HYPH</name>
<dbReference type="Gene3D" id="1.10.10.10">
    <property type="entry name" value="Winged helix-like DNA-binding domain superfamily/Winged helix DNA-binding domain"/>
    <property type="match status" value="1"/>
</dbReference>
<evidence type="ECO:0000313" key="3">
    <source>
        <dbReference type="Proteomes" id="UP000530654"/>
    </source>
</evidence>
<dbReference type="InterPro" id="IPR036388">
    <property type="entry name" value="WH-like_DNA-bd_sf"/>
</dbReference>
<dbReference type="Proteomes" id="UP000530654">
    <property type="component" value="Unassembled WGS sequence"/>
</dbReference>
<dbReference type="Pfam" id="PF13730">
    <property type="entry name" value="HTH_36"/>
    <property type="match status" value="1"/>
</dbReference>
<evidence type="ECO:0008006" key="4">
    <source>
        <dbReference type="Google" id="ProtNLM"/>
    </source>
</evidence>
<feature type="region of interest" description="Disordered" evidence="1">
    <location>
        <begin position="1"/>
        <end position="24"/>
    </location>
</feature>
<organism evidence="2 3">
    <name type="scientific">Rhizobium laguerreae</name>
    <dbReference type="NCBI Taxonomy" id="1076926"/>
    <lineage>
        <taxon>Bacteria</taxon>
        <taxon>Pseudomonadati</taxon>
        <taxon>Pseudomonadota</taxon>
        <taxon>Alphaproteobacteria</taxon>
        <taxon>Hyphomicrobiales</taxon>
        <taxon>Rhizobiaceae</taxon>
        <taxon>Rhizobium/Agrobacterium group</taxon>
        <taxon>Rhizobium</taxon>
    </lineage>
</organism>
<protein>
    <recommendedName>
        <fullName evidence="4">Helix-turn-helix domain-containing protein</fullName>
    </recommendedName>
</protein>
<comment type="caution">
    <text evidence="2">The sequence shown here is derived from an EMBL/GenBank/DDBJ whole genome shotgun (WGS) entry which is preliminary data.</text>
</comment>
<sequence length="115" mass="13602">MHEREKSPITSRMETKPPSDQTFAQRRDQWMRNLLKADKEDVSAGAKNVGIRLALYMHEGRQYAFPSYDELGQETGLSARMVQVHTQTLEAQKWIRAKRKRNAGNTYELRYWWTE</sequence>
<feature type="compositionally biased region" description="Basic and acidic residues" evidence="1">
    <location>
        <begin position="1"/>
        <end position="17"/>
    </location>
</feature>
<dbReference type="EMBL" id="JABEQY010000047">
    <property type="protein sequence ID" value="NNH67795.1"/>
    <property type="molecule type" value="Genomic_DNA"/>
</dbReference>